<dbReference type="SUPFAM" id="SSF53335">
    <property type="entry name" value="S-adenosyl-L-methionine-dependent methyltransferases"/>
    <property type="match status" value="1"/>
</dbReference>
<keyword evidence="7" id="KW-1185">Reference proteome</keyword>
<dbReference type="GO" id="GO:0008170">
    <property type="term" value="F:N-methyltransferase activity"/>
    <property type="evidence" value="ECO:0007669"/>
    <property type="project" value="InterPro"/>
</dbReference>
<organism evidence="6 7">
    <name type="scientific">Rhodoglobus vestalii</name>
    <dbReference type="NCBI Taxonomy" id="193384"/>
    <lineage>
        <taxon>Bacteria</taxon>
        <taxon>Bacillati</taxon>
        <taxon>Actinomycetota</taxon>
        <taxon>Actinomycetes</taxon>
        <taxon>Micrococcales</taxon>
        <taxon>Microbacteriaceae</taxon>
        <taxon>Rhodoglobus</taxon>
    </lineage>
</organism>
<feature type="domain" description="DNA methylase N-4/N-6" evidence="5">
    <location>
        <begin position="116"/>
        <end position="434"/>
    </location>
</feature>
<keyword evidence="2 6" id="KW-0489">Methyltransferase</keyword>
<comment type="similarity">
    <text evidence="1">Belongs to the N(4)/N(6)-methyltransferase family.</text>
</comment>
<sequence>MTSPDLTDANIDKLAELFPTVVTESVDADGNVRKAIDFDLLRQELSDHVVEGPQEHYQLDWPGKRAAAFAANAPIAKTLRPVREESVDFDSTKNLFIEGDNLDVLKMLQESYLGKVKLIFIDPPYNTGSDRFVYEDDFAEEAEEYLRRSGQVNDLGERVRSNIESSGRFHSDWLSMMYPRLKLARNLLAPNGVIFVSIGDAEAASLKHLLDETMGANNFVATVVWQKVYSPMNSATQFASVHDYIHVYARNAADWTSNLLPRTDAQDAAYKNLDSDPRGRWKAVDATAASGHATQSQFYELTTPAGNRFTPPPGRAWLYTEPRYQEMLADDRVWFGSDGNGRPAIKRFLTEVKQGRVAQTFWPYTEVGHTQDAKKELLARVAFSEGDTVFDTPKPTHLIRRMLALATSASSADVVLDFFGGSGTTADAVLQQNAEDGGARRFILVQLPDGGDDQKKGIPDVARERIRSAGRAVSDAAGLTGQGLDIGFRALRVDSSNMADVLRTPDDTAQLLLDELEASVKIDRTNEDLLFQVLLDWGLELTMSISVELVHENEVYVVEGGALIACFDDLVSAEAVLDIAKRQPIRAVFRDSGFESDAVRINTEQVFREVSPATDVKAI</sequence>
<dbReference type="RefSeq" id="WP_246078021.1">
    <property type="nucleotide sequence ID" value="NZ_VFRA01000001.1"/>
</dbReference>
<accession>A0A8H2K8V3</accession>
<dbReference type="PROSITE" id="PS00092">
    <property type="entry name" value="N6_MTASE"/>
    <property type="match status" value="1"/>
</dbReference>
<dbReference type="PIRSF" id="PIRSF015855">
    <property type="entry name" value="TypeIII_Mtase_mKpnI"/>
    <property type="match status" value="1"/>
</dbReference>
<gene>
    <name evidence="6" type="ORF">FB472_0383</name>
</gene>
<dbReference type="PRINTS" id="PR00506">
    <property type="entry name" value="D21N6MTFRASE"/>
</dbReference>
<dbReference type="InterPro" id="IPR002295">
    <property type="entry name" value="N4/N6-MTase_EcoPI_Mod-like"/>
</dbReference>
<evidence type="ECO:0000313" key="6">
    <source>
        <dbReference type="EMBL" id="TQO18856.1"/>
    </source>
</evidence>
<dbReference type="GO" id="GO:0003677">
    <property type="term" value="F:DNA binding"/>
    <property type="evidence" value="ECO:0007669"/>
    <property type="project" value="InterPro"/>
</dbReference>
<dbReference type="AlphaFoldDB" id="A0A8H2K8V3"/>
<dbReference type="InterPro" id="IPR029063">
    <property type="entry name" value="SAM-dependent_MTases_sf"/>
</dbReference>
<evidence type="ECO:0000259" key="5">
    <source>
        <dbReference type="Pfam" id="PF01555"/>
    </source>
</evidence>
<evidence type="ECO:0000256" key="2">
    <source>
        <dbReference type="ARBA" id="ARBA00022603"/>
    </source>
</evidence>
<dbReference type="EMBL" id="VFRA01000001">
    <property type="protein sequence ID" value="TQO18856.1"/>
    <property type="molecule type" value="Genomic_DNA"/>
</dbReference>
<dbReference type="Gene3D" id="3.40.50.150">
    <property type="entry name" value="Vaccinia Virus protein VP39"/>
    <property type="match status" value="1"/>
</dbReference>
<name>A0A8H2K8V3_9MICO</name>
<protein>
    <submittedName>
        <fullName evidence="6">Adenine-specific DNA-methyltransferase</fullName>
    </submittedName>
</protein>
<dbReference type="GO" id="GO:0032259">
    <property type="term" value="P:methylation"/>
    <property type="evidence" value="ECO:0007669"/>
    <property type="project" value="UniProtKB-KW"/>
</dbReference>
<evidence type="ECO:0000256" key="4">
    <source>
        <dbReference type="ARBA" id="ARBA00022691"/>
    </source>
</evidence>
<reference evidence="6 7" key="1">
    <citation type="submission" date="2019-06" db="EMBL/GenBank/DDBJ databases">
        <title>Sequencing the genomes of 1000 actinobacteria strains.</title>
        <authorList>
            <person name="Klenk H.-P."/>
        </authorList>
    </citation>
    <scope>NUCLEOTIDE SEQUENCE [LARGE SCALE GENOMIC DNA]</scope>
    <source>
        <strain evidence="6 7">DSM 21947</strain>
    </source>
</reference>
<proteinExistence type="inferred from homology"/>
<dbReference type="InterPro" id="IPR002941">
    <property type="entry name" value="DNA_methylase_N4/N6"/>
</dbReference>
<dbReference type="Pfam" id="PF01555">
    <property type="entry name" value="N6_N4_Mtase"/>
    <property type="match status" value="1"/>
</dbReference>
<comment type="caution">
    <text evidence="6">The sequence shown here is derived from an EMBL/GenBank/DDBJ whole genome shotgun (WGS) entry which is preliminary data.</text>
</comment>
<dbReference type="Proteomes" id="UP000316560">
    <property type="component" value="Unassembled WGS sequence"/>
</dbReference>
<evidence type="ECO:0000256" key="1">
    <source>
        <dbReference type="ARBA" id="ARBA00006594"/>
    </source>
</evidence>
<keyword evidence="3 6" id="KW-0808">Transferase</keyword>
<dbReference type="InterPro" id="IPR002052">
    <property type="entry name" value="DNA_methylase_N6_adenine_CS"/>
</dbReference>
<evidence type="ECO:0000313" key="7">
    <source>
        <dbReference type="Proteomes" id="UP000316560"/>
    </source>
</evidence>
<evidence type="ECO:0000256" key="3">
    <source>
        <dbReference type="ARBA" id="ARBA00022679"/>
    </source>
</evidence>
<keyword evidence="4" id="KW-0949">S-adenosyl-L-methionine</keyword>